<dbReference type="EMBL" id="CP022603">
    <property type="protein sequence ID" value="ASV84390.1"/>
    <property type="molecule type" value="Genomic_DNA"/>
</dbReference>
<feature type="domain" description="ABC transporter" evidence="4">
    <location>
        <begin position="12"/>
        <end position="235"/>
    </location>
</feature>
<name>A0A248UCY0_9HYPH</name>
<evidence type="ECO:0000313" key="5">
    <source>
        <dbReference type="EMBL" id="ASV84390.1"/>
    </source>
</evidence>
<dbReference type="InterPro" id="IPR003593">
    <property type="entry name" value="AAA+_ATPase"/>
</dbReference>
<dbReference type="InterPro" id="IPR015854">
    <property type="entry name" value="ABC_transpr_LolD-like"/>
</dbReference>
<dbReference type="GO" id="GO:0016887">
    <property type="term" value="F:ATP hydrolysis activity"/>
    <property type="evidence" value="ECO:0007669"/>
    <property type="project" value="InterPro"/>
</dbReference>
<dbReference type="KEGG" id="och:CES85_5184"/>
<dbReference type="InterPro" id="IPR003439">
    <property type="entry name" value="ABC_transporter-like_ATP-bd"/>
</dbReference>
<dbReference type="OrthoDB" id="9787227at2"/>
<dbReference type="GO" id="GO:0005524">
    <property type="term" value="F:ATP binding"/>
    <property type="evidence" value="ECO:0007669"/>
    <property type="project" value="UniProtKB-KW"/>
</dbReference>
<keyword evidence="3" id="KW-0067">ATP-binding</keyword>
<dbReference type="GO" id="GO:0005886">
    <property type="term" value="C:plasma membrane"/>
    <property type="evidence" value="ECO:0007669"/>
    <property type="project" value="UniProtKB-SubCell"/>
</dbReference>
<proteinExistence type="predicted"/>
<dbReference type="SUPFAM" id="SSF52540">
    <property type="entry name" value="P-loop containing nucleoside triphosphate hydrolases"/>
    <property type="match status" value="1"/>
</dbReference>
<sequence length="236" mass="25347">MMMLAKPSGLSLDIANLEVRFPGLALPVLSIEKFNLIAGGHLAITGASGSGKSTLVNVITGLEPVKSGKVVWGETEISSLSTFKRDAFRARNIGLVLQDFYLFPGLSALANVLLPLKLSRGVKTADRERALQLLETVGIARPAQHSETLSRGEMQRVAIARALLSKPGVIVADEPTASLDQKTGADVAELLVRLAIEEKATLVVVTHDPQLMQYLQRRIRLEGGKIVSDSAEMELS</sequence>
<dbReference type="Gene3D" id="3.40.50.300">
    <property type="entry name" value="P-loop containing nucleotide triphosphate hydrolases"/>
    <property type="match status" value="1"/>
</dbReference>
<organism evidence="5 6">
    <name type="scientific">Ochrobactrum quorumnocens</name>
    <dbReference type="NCBI Taxonomy" id="271865"/>
    <lineage>
        <taxon>Bacteria</taxon>
        <taxon>Pseudomonadati</taxon>
        <taxon>Pseudomonadota</taxon>
        <taxon>Alphaproteobacteria</taxon>
        <taxon>Hyphomicrobiales</taxon>
        <taxon>Brucellaceae</taxon>
        <taxon>Brucella/Ochrobactrum group</taxon>
        <taxon>Ochrobactrum</taxon>
    </lineage>
</organism>
<dbReference type="AlphaFoldDB" id="A0A248UCY0"/>
<protein>
    <submittedName>
        <fullName evidence="5">ABC transporter family protein</fullName>
    </submittedName>
</protein>
<reference evidence="5 6" key="1">
    <citation type="submission" date="2017-07" db="EMBL/GenBank/DDBJ databases">
        <title>Phylogenetic study on the rhizospheric bacterium Ochrobactrum sp. A44.</title>
        <authorList>
            <person name="Krzyzanowska D.M."/>
            <person name="Ossowicki A."/>
            <person name="Rajewska M."/>
            <person name="Maciag T."/>
            <person name="Kaczynski Z."/>
            <person name="Czerwicka M."/>
            <person name="Jafra S."/>
        </authorList>
    </citation>
    <scope>NUCLEOTIDE SEQUENCE [LARGE SCALE GENOMIC DNA]</scope>
    <source>
        <strain evidence="5 6">A44</strain>
    </source>
</reference>
<dbReference type="SMART" id="SM00382">
    <property type="entry name" value="AAA"/>
    <property type="match status" value="1"/>
</dbReference>
<keyword evidence="2" id="KW-0547">Nucleotide-binding</keyword>
<evidence type="ECO:0000259" key="4">
    <source>
        <dbReference type="PROSITE" id="PS50893"/>
    </source>
</evidence>
<dbReference type="PANTHER" id="PTHR24220">
    <property type="entry name" value="IMPORT ATP-BINDING PROTEIN"/>
    <property type="match status" value="1"/>
</dbReference>
<dbReference type="Pfam" id="PF00005">
    <property type="entry name" value="ABC_tran"/>
    <property type="match status" value="1"/>
</dbReference>
<gene>
    <name evidence="5" type="ORF">CES85_5184</name>
</gene>
<accession>A0A248UCY0</accession>
<evidence type="ECO:0000256" key="3">
    <source>
        <dbReference type="ARBA" id="ARBA00022840"/>
    </source>
</evidence>
<evidence type="ECO:0000256" key="1">
    <source>
        <dbReference type="ARBA" id="ARBA00004533"/>
    </source>
</evidence>
<evidence type="ECO:0000313" key="6">
    <source>
        <dbReference type="Proteomes" id="UP000215256"/>
    </source>
</evidence>
<comment type="subcellular location">
    <subcellularLocation>
        <location evidence="1">Cell inner membrane</location>
    </subcellularLocation>
</comment>
<dbReference type="RefSeq" id="WP_095445136.1">
    <property type="nucleotide sequence ID" value="NZ_CP022603.1"/>
</dbReference>
<dbReference type="GO" id="GO:0022857">
    <property type="term" value="F:transmembrane transporter activity"/>
    <property type="evidence" value="ECO:0007669"/>
    <property type="project" value="TreeGrafter"/>
</dbReference>
<evidence type="ECO:0000256" key="2">
    <source>
        <dbReference type="ARBA" id="ARBA00022741"/>
    </source>
</evidence>
<dbReference type="InterPro" id="IPR027417">
    <property type="entry name" value="P-loop_NTPase"/>
</dbReference>
<dbReference type="PROSITE" id="PS50893">
    <property type="entry name" value="ABC_TRANSPORTER_2"/>
    <property type="match status" value="1"/>
</dbReference>
<dbReference type="Proteomes" id="UP000215256">
    <property type="component" value="Chromosome 2"/>
</dbReference>